<keyword evidence="8 9" id="KW-0472">Membrane</keyword>
<dbReference type="PROSITE" id="PS50893">
    <property type="entry name" value="ABC_TRANSPORTER_2"/>
    <property type="match status" value="1"/>
</dbReference>
<dbReference type="Gene3D" id="3.40.50.300">
    <property type="entry name" value="P-loop containing nucleotide triphosphate hydrolases"/>
    <property type="match status" value="1"/>
</dbReference>
<feature type="transmembrane region" description="Helical" evidence="9">
    <location>
        <begin position="25"/>
        <end position="45"/>
    </location>
</feature>
<dbReference type="FunFam" id="3.40.50.300:FF:000421">
    <property type="entry name" value="Branched-chain amino acid ABC transporter ATP-binding protein"/>
    <property type="match status" value="1"/>
</dbReference>
<comment type="caution">
    <text evidence="11">The sequence shown here is derived from an EMBL/GenBank/DDBJ whole genome shotgun (WGS) entry which is preliminary data.</text>
</comment>
<keyword evidence="12" id="KW-1185">Reference proteome</keyword>
<keyword evidence="5" id="KW-0547">Nucleotide-binding</keyword>
<evidence type="ECO:0000256" key="5">
    <source>
        <dbReference type="ARBA" id="ARBA00022741"/>
    </source>
</evidence>
<evidence type="ECO:0000256" key="6">
    <source>
        <dbReference type="ARBA" id="ARBA00022840"/>
    </source>
</evidence>
<organism evidence="11 12">
    <name type="scientific">Candidatus Nephthysia bennettiae</name>
    <dbReference type="NCBI Taxonomy" id="3127016"/>
    <lineage>
        <taxon>Bacteria</taxon>
        <taxon>Bacillati</taxon>
        <taxon>Candidatus Dormiibacterota</taxon>
        <taxon>Candidatus Dormibacteria</taxon>
        <taxon>Candidatus Dormibacterales</taxon>
        <taxon>Candidatus Dormibacteraceae</taxon>
        <taxon>Candidatus Nephthysia</taxon>
    </lineage>
</organism>
<keyword evidence="2" id="KW-0813">Transport</keyword>
<accession>A0A934K9L0</accession>
<dbReference type="RefSeq" id="WP_338201076.1">
    <property type="nucleotide sequence ID" value="NZ_JAEKNR010000100.1"/>
</dbReference>
<evidence type="ECO:0000313" key="11">
    <source>
        <dbReference type="EMBL" id="MBJ7598238.1"/>
    </source>
</evidence>
<feature type="transmembrane region" description="Helical" evidence="9">
    <location>
        <begin position="80"/>
        <end position="100"/>
    </location>
</feature>
<evidence type="ECO:0000313" key="12">
    <source>
        <dbReference type="Proteomes" id="UP000612893"/>
    </source>
</evidence>
<keyword evidence="7 9" id="KW-1133">Transmembrane helix</keyword>
<dbReference type="Pfam" id="PF02653">
    <property type="entry name" value="BPD_transp_2"/>
    <property type="match status" value="1"/>
</dbReference>
<dbReference type="InterPro" id="IPR003593">
    <property type="entry name" value="AAA+_ATPase"/>
</dbReference>
<reference evidence="11" key="1">
    <citation type="submission" date="2020-10" db="EMBL/GenBank/DDBJ databases">
        <title>Ca. Dormibacterota MAGs.</title>
        <authorList>
            <person name="Montgomery K."/>
        </authorList>
    </citation>
    <scope>NUCLEOTIDE SEQUENCE [LARGE SCALE GENOMIC DNA]</scope>
    <source>
        <strain evidence="11">SC8812_S17_10</strain>
    </source>
</reference>
<feature type="domain" description="ABC transporter" evidence="10">
    <location>
        <begin position="359"/>
        <end position="606"/>
    </location>
</feature>
<evidence type="ECO:0000256" key="2">
    <source>
        <dbReference type="ARBA" id="ARBA00022448"/>
    </source>
</evidence>
<keyword evidence="4 9" id="KW-0812">Transmembrane</keyword>
<evidence type="ECO:0000259" key="10">
    <source>
        <dbReference type="PROSITE" id="PS50893"/>
    </source>
</evidence>
<sequence length="622" mass="67863">MASSQTSIRSLAAPFSRARDRIGKLPWWVQVAILVALSMLIPLWGDDYITAIGVSVLTFAMLGLGLNIVVGYAGLLDLGYAAFFAIGAYTTAIMTVKLGFSFWTTLIPAIAFAGIAGAILGYPTLRLRSDYLAIVTLGFGEIVRILFTNWDYVDGPNGVWNIPSPSVFGFDLVDQSSYYVIGVILVVIAMTFARNLSYSRLGRGWVAVREDEFAAEAVGVPTLNLKLLAYVMGGMWAGLAGAFFASRVSAINPSSFTFVLSSQILILIIIGGLGSLPGVILGAIVVVGFPEMLRGLQNGRFLIFAALLILIMLFRPGGLWPHVRARRAPFVGLEDEEEKQAAERPFKLQPAVAAGEPILRVKGLVQRFGGVRAVDDVGFEVRRGEILSIIGPNGAGKTTVFNCITGVQRPKAGRIEFNGRLLGRLKPHSIVSRGMARTFQGIRLFKQMAVFENVMIGASVREQNLPWQALLHSRGERRDERRALREARYWLRFVGLQDEAGRLATELSYADQRRVEIARALASEPMLVLLDEPAAGMNPTEKVELMGMVRRIRDRGVTVVLIDHDMSLVMNVSDRVIVLDGGRVIAGGSPADVQNNQRVIEAYLGRDDIEEDEPAAQSTRGA</sequence>
<feature type="transmembrane region" description="Helical" evidence="9">
    <location>
        <begin position="264"/>
        <end position="289"/>
    </location>
</feature>
<dbReference type="SUPFAM" id="SSF52540">
    <property type="entry name" value="P-loop containing nucleoside triphosphate hydrolases"/>
    <property type="match status" value="1"/>
</dbReference>
<feature type="transmembrane region" description="Helical" evidence="9">
    <location>
        <begin position="227"/>
        <end position="244"/>
    </location>
</feature>
<dbReference type="CDD" id="cd06581">
    <property type="entry name" value="TM_PBP1_LivM_like"/>
    <property type="match status" value="1"/>
</dbReference>
<feature type="transmembrane region" description="Helical" evidence="9">
    <location>
        <begin position="106"/>
        <end position="125"/>
    </location>
</feature>
<feature type="transmembrane region" description="Helical" evidence="9">
    <location>
        <begin position="301"/>
        <end position="320"/>
    </location>
</feature>
<dbReference type="PANTHER" id="PTHR30482:SF10">
    <property type="entry name" value="HIGH-AFFINITY BRANCHED-CHAIN AMINO ACID TRANSPORT PROTEIN BRAE"/>
    <property type="match status" value="1"/>
</dbReference>
<evidence type="ECO:0000256" key="8">
    <source>
        <dbReference type="ARBA" id="ARBA00023136"/>
    </source>
</evidence>
<evidence type="ECO:0000256" key="7">
    <source>
        <dbReference type="ARBA" id="ARBA00022989"/>
    </source>
</evidence>
<dbReference type="InterPro" id="IPR001851">
    <property type="entry name" value="ABC_transp_permease"/>
</dbReference>
<gene>
    <name evidence="11" type="ORF">JF922_09160</name>
</gene>
<dbReference type="InterPro" id="IPR043428">
    <property type="entry name" value="LivM-like"/>
</dbReference>
<proteinExistence type="predicted"/>
<dbReference type="CDD" id="cd03219">
    <property type="entry name" value="ABC_Mj1267_LivG_branched"/>
    <property type="match status" value="1"/>
</dbReference>
<evidence type="ECO:0000256" key="3">
    <source>
        <dbReference type="ARBA" id="ARBA00022475"/>
    </source>
</evidence>
<comment type="subcellular location">
    <subcellularLocation>
        <location evidence="1">Cell membrane</location>
        <topology evidence="1">Multi-pass membrane protein</topology>
    </subcellularLocation>
</comment>
<dbReference type="InterPro" id="IPR027417">
    <property type="entry name" value="P-loop_NTPase"/>
</dbReference>
<protein>
    <submittedName>
        <fullName evidence="11">Branched-chain amino acid ABC transporter ATP-binding protein/permease</fullName>
    </submittedName>
</protein>
<dbReference type="InterPro" id="IPR032823">
    <property type="entry name" value="BCA_ABC_TP_C"/>
</dbReference>
<feature type="transmembrane region" description="Helical" evidence="9">
    <location>
        <begin position="176"/>
        <end position="193"/>
    </location>
</feature>
<dbReference type="EMBL" id="JAEKNR010000100">
    <property type="protein sequence ID" value="MBJ7598238.1"/>
    <property type="molecule type" value="Genomic_DNA"/>
</dbReference>
<keyword evidence="3" id="KW-1003">Cell membrane</keyword>
<dbReference type="GO" id="GO:0005886">
    <property type="term" value="C:plasma membrane"/>
    <property type="evidence" value="ECO:0007669"/>
    <property type="project" value="UniProtKB-SubCell"/>
</dbReference>
<feature type="transmembrane region" description="Helical" evidence="9">
    <location>
        <begin position="51"/>
        <end position="73"/>
    </location>
</feature>
<dbReference type="SMART" id="SM00382">
    <property type="entry name" value="AAA"/>
    <property type="match status" value="1"/>
</dbReference>
<evidence type="ECO:0000256" key="4">
    <source>
        <dbReference type="ARBA" id="ARBA00022692"/>
    </source>
</evidence>
<evidence type="ECO:0000256" key="9">
    <source>
        <dbReference type="SAM" id="Phobius"/>
    </source>
</evidence>
<dbReference type="Pfam" id="PF00005">
    <property type="entry name" value="ABC_tran"/>
    <property type="match status" value="1"/>
</dbReference>
<dbReference type="AlphaFoldDB" id="A0A934K9L0"/>
<dbReference type="InterPro" id="IPR003439">
    <property type="entry name" value="ABC_transporter-like_ATP-bd"/>
</dbReference>
<dbReference type="Proteomes" id="UP000612893">
    <property type="component" value="Unassembled WGS sequence"/>
</dbReference>
<dbReference type="GO" id="GO:0005524">
    <property type="term" value="F:ATP binding"/>
    <property type="evidence" value="ECO:0007669"/>
    <property type="project" value="UniProtKB-KW"/>
</dbReference>
<name>A0A934K9L0_9BACT</name>
<keyword evidence="6 11" id="KW-0067">ATP-binding</keyword>
<dbReference type="Pfam" id="PF12399">
    <property type="entry name" value="BCA_ABC_TP_C"/>
    <property type="match status" value="1"/>
</dbReference>
<evidence type="ECO:0000256" key="1">
    <source>
        <dbReference type="ARBA" id="ARBA00004651"/>
    </source>
</evidence>
<feature type="transmembrane region" description="Helical" evidence="9">
    <location>
        <begin position="132"/>
        <end position="150"/>
    </location>
</feature>
<dbReference type="PANTHER" id="PTHR30482">
    <property type="entry name" value="HIGH-AFFINITY BRANCHED-CHAIN AMINO ACID TRANSPORT SYSTEM PERMEASE"/>
    <property type="match status" value="1"/>
</dbReference>